<dbReference type="Gene3D" id="3.50.30.80">
    <property type="entry name" value="IlvD/EDD C-terminal domain-like"/>
    <property type="match status" value="1"/>
</dbReference>
<dbReference type="SUPFAM" id="SSF52016">
    <property type="entry name" value="LeuD/IlvD-like"/>
    <property type="match status" value="1"/>
</dbReference>
<protein>
    <recommendedName>
        <fullName evidence="9">Phosphogluconate dehydratase</fullName>
        <ecNumber evidence="9">4.2.1.12</ecNumber>
    </recommendedName>
</protein>
<dbReference type="PROSITE" id="PS00887">
    <property type="entry name" value="ILVD_EDD_2"/>
    <property type="match status" value="1"/>
</dbReference>
<evidence type="ECO:0000259" key="10">
    <source>
        <dbReference type="Pfam" id="PF00920"/>
    </source>
</evidence>
<dbReference type="GO" id="GO:0019521">
    <property type="term" value="P:D-gluconate metabolic process"/>
    <property type="evidence" value="ECO:0007669"/>
    <property type="project" value="UniProtKB-KW"/>
</dbReference>
<dbReference type="PROSITE" id="PS00886">
    <property type="entry name" value="ILVD_EDD_1"/>
    <property type="match status" value="1"/>
</dbReference>
<accession>A0A1T4V391</accession>
<dbReference type="AlphaFoldDB" id="A0A1T4V391"/>
<dbReference type="PANTHER" id="PTHR43661:SF1">
    <property type="entry name" value="PHOSPHOGLUCONATE DEHYDRATASE"/>
    <property type="match status" value="1"/>
</dbReference>
<evidence type="ECO:0000256" key="4">
    <source>
        <dbReference type="ARBA" id="ARBA00023004"/>
    </source>
</evidence>
<keyword evidence="4" id="KW-0408">Iron</keyword>
<dbReference type="EMBL" id="FUXX01000007">
    <property type="protein sequence ID" value="SKA59398.1"/>
    <property type="molecule type" value="Genomic_DNA"/>
</dbReference>
<feature type="domain" description="Dihydroxy-acid/6-phosphogluconate dehydratase N-terminal" evidence="10">
    <location>
        <begin position="66"/>
        <end position="376"/>
    </location>
</feature>
<gene>
    <name evidence="12" type="ORF">SAMN02745213_00681</name>
</gene>
<dbReference type="STRING" id="83771.SAMN02910357_01399"/>
<dbReference type="Pfam" id="PF24877">
    <property type="entry name" value="ILV_EDD_C"/>
    <property type="match status" value="1"/>
</dbReference>
<evidence type="ECO:0000256" key="6">
    <source>
        <dbReference type="ARBA" id="ARBA00023064"/>
    </source>
</evidence>
<dbReference type="GO" id="GO:0046872">
    <property type="term" value="F:metal ion binding"/>
    <property type="evidence" value="ECO:0007669"/>
    <property type="project" value="UniProtKB-KW"/>
</dbReference>
<keyword evidence="8" id="KW-0119">Carbohydrate metabolism</keyword>
<evidence type="ECO:0000256" key="1">
    <source>
        <dbReference type="ARBA" id="ARBA00006486"/>
    </source>
</evidence>
<dbReference type="InterPro" id="IPR020558">
    <property type="entry name" value="DiOHA_6PGluconate_deHydtase_CS"/>
</dbReference>
<dbReference type="InterPro" id="IPR056740">
    <property type="entry name" value="ILV_EDD_C"/>
</dbReference>
<dbReference type="InterPro" id="IPR037237">
    <property type="entry name" value="IlvD/EDD_N"/>
</dbReference>
<dbReference type="GO" id="GO:0051539">
    <property type="term" value="F:4 iron, 4 sulfur cluster binding"/>
    <property type="evidence" value="ECO:0007669"/>
    <property type="project" value="UniProtKB-KW"/>
</dbReference>
<feature type="domain" description="Dihydroxy-acid/6-phosphogluconate dehydratase C-terminal" evidence="11">
    <location>
        <begin position="407"/>
        <end position="593"/>
    </location>
</feature>
<dbReference type="InterPro" id="IPR000581">
    <property type="entry name" value="ILV_EDD_N"/>
</dbReference>
<keyword evidence="13" id="KW-1185">Reference proteome</keyword>
<organism evidence="12 13">
    <name type="scientific">Succinivibrio dextrinosolvens DSM 3072</name>
    <dbReference type="NCBI Taxonomy" id="1123324"/>
    <lineage>
        <taxon>Bacteria</taxon>
        <taxon>Pseudomonadati</taxon>
        <taxon>Pseudomonadota</taxon>
        <taxon>Gammaproteobacteria</taxon>
        <taxon>Aeromonadales</taxon>
        <taxon>Succinivibrionaceae</taxon>
        <taxon>Succinivibrio</taxon>
    </lineage>
</organism>
<dbReference type="Proteomes" id="UP000242432">
    <property type="component" value="Unassembled WGS sequence"/>
</dbReference>
<dbReference type="EC" id="4.2.1.12" evidence="9"/>
<keyword evidence="7" id="KW-0456">Lyase</keyword>
<evidence type="ECO:0000256" key="2">
    <source>
        <dbReference type="ARBA" id="ARBA00022485"/>
    </source>
</evidence>
<dbReference type="GO" id="GO:0004456">
    <property type="term" value="F:phosphogluconate dehydratase activity"/>
    <property type="evidence" value="ECO:0007669"/>
    <property type="project" value="UniProtKB-UniRule"/>
</dbReference>
<dbReference type="InterPro" id="IPR004786">
    <property type="entry name" value="6-phosphgluc_deHydtase"/>
</dbReference>
<evidence type="ECO:0000256" key="8">
    <source>
        <dbReference type="ARBA" id="ARBA00023277"/>
    </source>
</evidence>
<comment type="similarity">
    <text evidence="1">Belongs to the IlvD/Edd family.</text>
</comment>
<keyword evidence="2" id="KW-0004">4Fe-4S</keyword>
<keyword evidence="5" id="KW-0411">Iron-sulfur</keyword>
<evidence type="ECO:0000313" key="12">
    <source>
        <dbReference type="EMBL" id="SKA59398.1"/>
    </source>
</evidence>
<dbReference type="GO" id="GO:0009255">
    <property type="term" value="P:Entner-Doudoroff pathway through 6-phosphogluconate"/>
    <property type="evidence" value="ECO:0007669"/>
    <property type="project" value="UniProtKB-UniRule"/>
</dbReference>
<keyword evidence="3" id="KW-0479">Metal-binding</keyword>
<dbReference type="Pfam" id="PF00920">
    <property type="entry name" value="ILVD_EDD_N"/>
    <property type="match status" value="1"/>
</dbReference>
<dbReference type="SUPFAM" id="SSF143975">
    <property type="entry name" value="IlvD/EDD N-terminal domain-like"/>
    <property type="match status" value="1"/>
</dbReference>
<reference evidence="13" key="1">
    <citation type="submission" date="2017-02" db="EMBL/GenBank/DDBJ databases">
        <authorList>
            <person name="Varghese N."/>
            <person name="Submissions S."/>
        </authorList>
    </citation>
    <scope>NUCLEOTIDE SEQUENCE [LARGE SCALE GENOMIC DNA]</scope>
    <source>
        <strain evidence="13">DSM 3072</strain>
    </source>
</reference>
<dbReference type="PANTHER" id="PTHR43661">
    <property type="entry name" value="D-XYLONATE DEHYDRATASE"/>
    <property type="match status" value="1"/>
</dbReference>
<sequence>MNKIILEVTRRIEERSKLTRKAYLQMIEAQSSVNRDRDTLTCSNIAHAAAGAQNSTKENLITGTGPNLAIISAYNDMVSAHCPYKDYPQKIEKSAQSVGASSQVAGMVPAMCDGVTQGQPGMDISLFSRDLIAQSVAVAMSHNIFDGALLLGICDKISPGLLMGAAAFAHLPVAFIPSGPMSTGISNKEKSEVRQDFAAGKIDKIALQRMECKCYHSKGTCTFYGTANTNQLVLEAMGLMLPGSAFVPPDTELREKLTDYAVKMMVDSTRQGKHFKPLYKTLTAKNLVNGLVALLASGGSTNHTLHMPAIARSAGYIITWQDISDLSEVVPLLVQVYPNASYDINALQNAGGVPVLLKALAKKDLLHEDVQTVFGDFSNQLTTPVIENGELKFVDCGESKNPEVIISDGGCFRDQGGLKVLHGNLGDSVIKISAVAKEHMHVVAPAKVFNSQYDVQKAYKEGKLNQDAVIVVRYAGPAASGMPELHTLMPVLGNLQKAGFHVALLTDGRLSGASGGIPSALHLSPEAKKGGLISLLKDGDLIDFDAEKGEINCMTSLENRHAEEPDIEQDEQTYGRALFRICRENVQPADQGASFLFKALYLN</sequence>
<proteinExistence type="inferred from homology"/>
<dbReference type="NCBIfam" id="TIGR01196">
    <property type="entry name" value="edd"/>
    <property type="match status" value="1"/>
</dbReference>
<keyword evidence="6" id="KW-0311">Gluconate utilization</keyword>
<evidence type="ECO:0000256" key="3">
    <source>
        <dbReference type="ARBA" id="ARBA00022723"/>
    </source>
</evidence>
<name>A0A1T4V391_9GAMM</name>
<evidence type="ECO:0000313" key="13">
    <source>
        <dbReference type="Proteomes" id="UP000242432"/>
    </source>
</evidence>
<evidence type="ECO:0000256" key="9">
    <source>
        <dbReference type="NCBIfam" id="TIGR01196"/>
    </source>
</evidence>
<evidence type="ECO:0000256" key="5">
    <source>
        <dbReference type="ARBA" id="ARBA00023014"/>
    </source>
</evidence>
<evidence type="ECO:0000259" key="11">
    <source>
        <dbReference type="Pfam" id="PF24877"/>
    </source>
</evidence>
<evidence type="ECO:0000256" key="7">
    <source>
        <dbReference type="ARBA" id="ARBA00023239"/>
    </source>
</evidence>
<dbReference type="InterPro" id="IPR042096">
    <property type="entry name" value="Dihydro-acid_dehy_C"/>
</dbReference>
<dbReference type="RefSeq" id="WP_078928230.1">
    <property type="nucleotide sequence ID" value="NZ_FUXX01000007.1"/>
</dbReference>
<dbReference type="GO" id="GO:0005829">
    <property type="term" value="C:cytosol"/>
    <property type="evidence" value="ECO:0007669"/>
    <property type="project" value="TreeGrafter"/>
</dbReference>